<protein>
    <submittedName>
        <fullName evidence="2">Uncharacterized protein</fullName>
    </submittedName>
</protein>
<keyword evidence="3" id="KW-1185">Reference proteome</keyword>
<evidence type="ECO:0000313" key="2">
    <source>
        <dbReference type="EMBL" id="KAK9840145.1"/>
    </source>
</evidence>
<dbReference type="PANTHER" id="PTHR35733:SF1">
    <property type="entry name" value="OS02G0307800 PROTEIN"/>
    <property type="match status" value="1"/>
</dbReference>
<dbReference type="GO" id="GO:0009535">
    <property type="term" value="C:chloroplast thylakoid membrane"/>
    <property type="evidence" value="ECO:0007669"/>
    <property type="project" value="TreeGrafter"/>
</dbReference>
<keyword evidence="1" id="KW-0812">Transmembrane</keyword>
<feature type="transmembrane region" description="Helical" evidence="1">
    <location>
        <begin position="210"/>
        <end position="232"/>
    </location>
</feature>
<gene>
    <name evidence="2" type="ORF">WJX74_004163</name>
</gene>
<organism evidence="2 3">
    <name type="scientific">Apatococcus lobatus</name>
    <dbReference type="NCBI Taxonomy" id="904363"/>
    <lineage>
        <taxon>Eukaryota</taxon>
        <taxon>Viridiplantae</taxon>
        <taxon>Chlorophyta</taxon>
        <taxon>core chlorophytes</taxon>
        <taxon>Trebouxiophyceae</taxon>
        <taxon>Chlorellales</taxon>
        <taxon>Chlorellaceae</taxon>
        <taxon>Apatococcus</taxon>
    </lineage>
</organism>
<dbReference type="EMBL" id="JALJOS010000004">
    <property type="protein sequence ID" value="KAK9840145.1"/>
    <property type="molecule type" value="Genomic_DNA"/>
</dbReference>
<dbReference type="Pfam" id="PF11282">
    <property type="entry name" value="DUF3082"/>
    <property type="match status" value="1"/>
</dbReference>
<accession>A0AAW1S2B2</accession>
<name>A0AAW1S2B2_9CHLO</name>
<proteinExistence type="predicted"/>
<feature type="transmembrane region" description="Helical" evidence="1">
    <location>
        <begin position="97"/>
        <end position="118"/>
    </location>
</feature>
<reference evidence="2 3" key="1">
    <citation type="journal article" date="2024" name="Nat. Commun.">
        <title>Phylogenomics reveals the evolutionary origins of lichenization in chlorophyte algae.</title>
        <authorList>
            <person name="Puginier C."/>
            <person name="Libourel C."/>
            <person name="Otte J."/>
            <person name="Skaloud P."/>
            <person name="Haon M."/>
            <person name="Grisel S."/>
            <person name="Petersen M."/>
            <person name="Berrin J.G."/>
            <person name="Delaux P.M."/>
            <person name="Dal Grande F."/>
            <person name="Keller J."/>
        </authorList>
    </citation>
    <scope>NUCLEOTIDE SEQUENCE [LARGE SCALE GENOMIC DNA]</scope>
    <source>
        <strain evidence="2 3">SAG 2145</strain>
    </source>
</reference>
<dbReference type="InterPro" id="IPR021434">
    <property type="entry name" value="DUF3082"/>
</dbReference>
<keyword evidence="1" id="KW-0472">Membrane</keyword>
<keyword evidence="1" id="KW-1133">Transmembrane helix</keyword>
<evidence type="ECO:0000256" key="1">
    <source>
        <dbReference type="SAM" id="Phobius"/>
    </source>
</evidence>
<comment type="caution">
    <text evidence="2">The sequence shown here is derived from an EMBL/GenBank/DDBJ whole genome shotgun (WGS) entry which is preliminary data.</text>
</comment>
<dbReference type="Proteomes" id="UP001438707">
    <property type="component" value="Unassembled WGS sequence"/>
</dbReference>
<dbReference type="AlphaFoldDB" id="A0AAW1S2B2"/>
<dbReference type="PANTHER" id="PTHR35733">
    <property type="entry name" value="OS02G0307800 PROTEIN"/>
    <property type="match status" value="1"/>
</dbReference>
<sequence>MAGLLLQQGRLQLAACSPQRGTACHGCLQPARGLRQSQRQTRLVVCCKAKSRSDTSEQQWSPAFQRGVVCLLAENLWHPQLALADSIQYDPSQGSDAIKYVFGAAYILGAALFFWKVFGRRAKRFRQERYAKSVEQQDDAGIDIAGQDAKTKATPLTAMFGALQAAGLCWLLFQACQGVDAYFAKQALSDQRTIHNITVAMRTIVSGMTYLGTFICGANALGLTGLAIQLAVDPASLEEPQRVPTKKSDQT</sequence>
<evidence type="ECO:0000313" key="3">
    <source>
        <dbReference type="Proteomes" id="UP001438707"/>
    </source>
</evidence>